<dbReference type="SUPFAM" id="SSF81296">
    <property type="entry name" value="E set domains"/>
    <property type="match status" value="1"/>
</dbReference>
<dbReference type="InterPro" id="IPR002909">
    <property type="entry name" value="IPT_dom"/>
</dbReference>
<organism evidence="2 3">
    <name type="scientific">Thermomonospora cellulosilytica</name>
    <dbReference type="NCBI Taxonomy" id="1411118"/>
    <lineage>
        <taxon>Bacteria</taxon>
        <taxon>Bacillati</taxon>
        <taxon>Actinomycetota</taxon>
        <taxon>Actinomycetes</taxon>
        <taxon>Streptosporangiales</taxon>
        <taxon>Thermomonosporaceae</taxon>
        <taxon>Thermomonospora</taxon>
    </lineage>
</organism>
<reference evidence="2 3" key="1">
    <citation type="submission" date="2020-08" db="EMBL/GenBank/DDBJ databases">
        <title>Sequencing the genomes of 1000 actinobacteria strains.</title>
        <authorList>
            <person name="Klenk H.-P."/>
        </authorList>
    </citation>
    <scope>NUCLEOTIDE SEQUENCE [LARGE SCALE GENOMIC DNA]</scope>
    <source>
        <strain evidence="2 3">DSM 45823</strain>
    </source>
</reference>
<dbReference type="InterPro" id="IPR013783">
    <property type="entry name" value="Ig-like_fold"/>
</dbReference>
<dbReference type="Pfam" id="PF01833">
    <property type="entry name" value="TIG"/>
    <property type="match status" value="1"/>
</dbReference>
<dbReference type="RefSeq" id="WP_182705345.1">
    <property type="nucleotide sequence ID" value="NZ_JACJII010000001.1"/>
</dbReference>
<proteinExistence type="predicted"/>
<gene>
    <name evidence="2" type="ORF">HNR21_002543</name>
</gene>
<dbReference type="CDD" id="cd00102">
    <property type="entry name" value="IPT"/>
    <property type="match status" value="1"/>
</dbReference>
<dbReference type="NCBIfam" id="NF047353">
    <property type="entry name" value="tube_lmo2291"/>
    <property type="match status" value="1"/>
</dbReference>
<dbReference type="AlphaFoldDB" id="A0A7W3R8F6"/>
<name>A0A7W3R8F6_9ACTN</name>
<dbReference type="EMBL" id="JACJII010000001">
    <property type="protein sequence ID" value="MBA9003661.1"/>
    <property type="molecule type" value="Genomic_DNA"/>
</dbReference>
<keyword evidence="3" id="KW-1185">Reference proteome</keyword>
<evidence type="ECO:0000259" key="1">
    <source>
        <dbReference type="SMART" id="SM00429"/>
    </source>
</evidence>
<feature type="domain" description="IPT/TIG" evidence="1">
    <location>
        <begin position="158"/>
        <end position="240"/>
    </location>
</feature>
<dbReference type="GO" id="GO:0005975">
    <property type="term" value="P:carbohydrate metabolic process"/>
    <property type="evidence" value="ECO:0007669"/>
    <property type="project" value="UniProtKB-ARBA"/>
</dbReference>
<evidence type="ECO:0000313" key="3">
    <source>
        <dbReference type="Proteomes" id="UP000539313"/>
    </source>
</evidence>
<protein>
    <recommendedName>
        <fullName evidence="1">IPT/TIG domain-containing protein</fullName>
    </recommendedName>
</protein>
<dbReference type="SMART" id="SM00429">
    <property type="entry name" value="IPT"/>
    <property type="match status" value="1"/>
</dbReference>
<comment type="caution">
    <text evidence="2">The sequence shown here is derived from an EMBL/GenBank/DDBJ whole genome shotgun (WGS) entry which is preliminary data.</text>
</comment>
<dbReference type="InterPro" id="IPR014756">
    <property type="entry name" value="Ig_E-set"/>
</dbReference>
<sequence>MANEITDLARRYRWQLNLGTEAVPDWQTVMGTVEFKPTVDPTIQDDSDYESNGWKGNTKTAQAWKIEAKISHKYDPDTLAYHPTHDALEAASEAFGADSRIQVRYFDRSGKGTGRQGWALVTWAPEGGDTEQLDRVTVTLTGDGPLTSIANPVNATPAPIVSAVSPASGPAAGGDLVIITGANFTGATDVEFDDVNVTDFTVVSSTQIAAITPAGSAGPANVDVTTPNGTGTGTAAYTYV</sequence>
<dbReference type="Proteomes" id="UP000539313">
    <property type="component" value="Unassembled WGS sequence"/>
</dbReference>
<evidence type="ECO:0000313" key="2">
    <source>
        <dbReference type="EMBL" id="MBA9003661.1"/>
    </source>
</evidence>
<dbReference type="Gene3D" id="2.60.40.10">
    <property type="entry name" value="Immunoglobulins"/>
    <property type="match status" value="1"/>
</dbReference>
<accession>A0A7W3R8F6</accession>